<dbReference type="RefSeq" id="WP_016473951.1">
    <property type="nucleotide sequence ID" value="NZ_KE150480.1"/>
</dbReference>
<dbReference type="PATRIC" id="fig|1203554.3.peg.567"/>
<gene>
    <name evidence="2" type="ORF">HMPREF1476_00583</name>
</gene>
<reference evidence="2 3" key="1">
    <citation type="submission" date="2013-04" db="EMBL/GenBank/DDBJ databases">
        <title>The Genome Sequence of Sutterella wadsworthensis HGA0223.</title>
        <authorList>
            <consortium name="The Broad Institute Genomics Platform"/>
            <person name="Earl A."/>
            <person name="Ward D."/>
            <person name="Feldgarden M."/>
            <person name="Gevers D."/>
            <person name="Schmidt T.M."/>
            <person name="Dover J."/>
            <person name="Dai D."/>
            <person name="Walker B."/>
            <person name="Young S."/>
            <person name="Zeng Q."/>
            <person name="Gargeya S."/>
            <person name="Fitzgerald M."/>
            <person name="Haas B."/>
            <person name="Abouelleil A."/>
            <person name="Allen A.W."/>
            <person name="Alvarado L."/>
            <person name="Arachchi H.M."/>
            <person name="Berlin A.M."/>
            <person name="Chapman S.B."/>
            <person name="Gainer-Dewar J."/>
            <person name="Goldberg J."/>
            <person name="Griggs A."/>
            <person name="Gujja S."/>
            <person name="Hansen M."/>
            <person name="Howarth C."/>
            <person name="Imamovic A."/>
            <person name="Ireland A."/>
            <person name="Larimer J."/>
            <person name="McCowan C."/>
            <person name="Murphy C."/>
            <person name="Pearson M."/>
            <person name="Poon T.W."/>
            <person name="Priest M."/>
            <person name="Roberts A."/>
            <person name="Saif S."/>
            <person name="Shea T."/>
            <person name="Sisk P."/>
            <person name="Sykes S."/>
            <person name="Wortman J."/>
            <person name="Nusbaum C."/>
            <person name="Birren B."/>
        </authorList>
    </citation>
    <scope>NUCLEOTIDE SEQUENCE [LARGE SCALE GENOMIC DNA]</scope>
    <source>
        <strain evidence="2 3">HGA0223</strain>
    </source>
</reference>
<feature type="region of interest" description="Disordered" evidence="1">
    <location>
        <begin position="1"/>
        <end position="22"/>
    </location>
</feature>
<dbReference type="HOGENOM" id="CLU_727453_0_0_4"/>
<feature type="region of interest" description="Disordered" evidence="1">
    <location>
        <begin position="353"/>
        <end position="373"/>
    </location>
</feature>
<evidence type="ECO:0000256" key="1">
    <source>
        <dbReference type="SAM" id="MobiDB-lite"/>
    </source>
</evidence>
<keyword evidence="3" id="KW-1185">Reference proteome</keyword>
<evidence type="ECO:0000313" key="3">
    <source>
        <dbReference type="Proteomes" id="UP000014400"/>
    </source>
</evidence>
<dbReference type="eggNOG" id="ENOG5032QME">
    <property type="taxonomic scope" value="Bacteria"/>
</dbReference>
<dbReference type="EMBL" id="ATCF01000011">
    <property type="protein sequence ID" value="EPE00742.1"/>
    <property type="molecule type" value="Genomic_DNA"/>
</dbReference>
<feature type="compositionally biased region" description="Basic residues" evidence="1">
    <location>
        <begin position="7"/>
        <end position="16"/>
    </location>
</feature>
<comment type="caution">
    <text evidence="2">The sequence shown here is derived from an EMBL/GenBank/DDBJ whole genome shotgun (WGS) entry which is preliminary data.</text>
</comment>
<protein>
    <submittedName>
        <fullName evidence="2">Uncharacterized protein</fullName>
    </submittedName>
</protein>
<name>S3BK82_9BURK</name>
<evidence type="ECO:0000313" key="2">
    <source>
        <dbReference type="EMBL" id="EPE00742.1"/>
    </source>
</evidence>
<organism evidence="2 3">
    <name type="scientific">Sutterella wadsworthensis HGA0223</name>
    <dbReference type="NCBI Taxonomy" id="1203554"/>
    <lineage>
        <taxon>Bacteria</taxon>
        <taxon>Pseudomonadati</taxon>
        <taxon>Pseudomonadota</taxon>
        <taxon>Betaproteobacteria</taxon>
        <taxon>Burkholderiales</taxon>
        <taxon>Sutterellaceae</taxon>
        <taxon>Sutterella</taxon>
    </lineage>
</organism>
<accession>S3BK82</accession>
<dbReference type="Proteomes" id="UP000014400">
    <property type="component" value="Unassembled WGS sequence"/>
</dbReference>
<proteinExistence type="predicted"/>
<dbReference type="AlphaFoldDB" id="S3BK82"/>
<sequence length="406" mass="45281">MPQSKTHSSRAKKLAKRRADQQRRAVPQTYVVMLDQLRAVLNKRFYEEQGFPHLEILAERYKGPVTTGHLSNYFELQHFFIGMGAAMANALSPERKFSMEQREDHCAAVAYAIAATILDLREDFRDVSGWAGPRALEILRSRWGQSKMAYAGITDTAKFMDDRSMACYFGMDFVMTFLDLTGELAQFGSENVFSVTTCKDEVISAFTSYLTSDPALGGSRLVDLQEIIEDNTVTAEFKSDYPNWRPESADAFNTMLVGYNALSPADTAYLEELVADPHFKHDMRALYVRAEPSDSEQGMREEIVMGYALRYGPRSKAAFAAGRDPTEEEMDQDAEVINLLVMTTFSYADPAFVPGVDDDPAGSEARGDDEGDSHVYRMTAAPQVEDVFKSWKAGVLAAGKPKDTAE</sequence>